<keyword evidence="8" id="KW-0460">Magnesium</keyword>
<reference evidence="12" key="1">
    <citation type="submission" date="2021-04" db="EMBL/GenBank/DDBJ databases">
        <title>novel species isolated from subtropical streams in China.</title>
        <authorList>
            <person name="Lu H."/>
        </authorList>
    </citation>
    <scope>NUCLEOTIDE SEQUENCE</scope>
    <source>
        <strain evidence="12">FT137W</strain>
    </source>
</reference>
<dbReference type="PANTHER" id="PTHR43873:SF1">
    <property type="entry name" value="COBYRINATE A,C-DIAMIDE SYNTHASE"/>
    <property type="match status" value="1"/>
</dbReference>
<name>A0A941DX74_9BURK</name>
<dbReference type="Pfam" id="PF01656">
    <property type="entry name" value="CbiA"/>
    <property type="match status" value="1"/>
</dbReference>
<dbReference type="NCBIfam" id="NF002204">
    <property type="entry name" value="PRK01077.1"/>
    <property type="match status" value="1"/>
</dbReference>
<dbReference type="NCBIfam" id="TIGR00379">
    <property type="entry name" value="cobB"/>
    <property type="match status" value="1"/>
</dbReference>
<evidence type="ECO:0000256" key="2">
    <source>
        <dbReference type="ARBA" id="ARBA00004953"/>
    </source>
</evidence>
<feature type="domain" description="CobB/CobQ-like glutamine amidotransferase" evidence="11">
    <location>
        <begin position="245"/>
        <end position="426"/>
    </location>
</feature>
<dbReference type="InterPro" id="IPR011698">
    <property type="entry name" value="GATase_3"/>
</dbReference>
<evidence type="ECO:0000256" key="9">
    <source>
        <dbReference type="ARBA" id="ARBA00022962"/>
    </source>
</evidence>
<dbReference type="Gene3D" id="3.40.50.300">
    <property type="entry name" value="P-loop containing nucleotide triphosphate hydrolases"/>
    <property type="match status" value="2"/>
</dbReference>
<protein>
    <submittedName>
        <fullName evidence="12">Cobyrinate a,c-diamide synthase</fullName>
    </submittedName>
</protein>
<keyword evidence="13" id="KW-1185">Reference proteome</keyword>
<dbReference type="Proteomes" id="UP000678545">
    <property type="component" value="Unassembled WGS sequence"/>
</dbReference>
<sequence>MVMKTQLAPVVMISAIASGQGKTSVTAALARHFRDLGWRVRIFKTGADFIDPMLLETAVGAPVLSLDLWLVGLAACRAMLIAAAQESDLVLIEGVMGLYDGTPSSADLANALEVPVIAVIDASAMAQTAAAIVYGLRDFGPVHMAGLIANRVSSSAHLQLIKSALGDIPIMASLPPQTEVLPERHLGLVIPGEIDQLDQIIQKLADSLQLDCQDWKCLKPLCSERLPYQQIVKPGQLDCRLKGRRIAIARDHAFAFIYPANIQALKDLGADLVFFSPCADQTIPHNVDALYLPGGYPELHAKVLTQASCWLGSLREFAQSSAPIYAECGGMISLVDTLCDLDGMSWPMAGLLPGTVSVQKKLQALGMQTWVTRHGVLRGHTFHYSRFDTTLVSDEYALRQHTEQTGEPIYRLGNIQASYFHAYFPSNLAATARLFLDPNSTENLR</sequence>
<dbReference type="InterPro" id="IPR004484">
    <property type="entry name" value="CbiA/CobB_synth"/>
</dbReference>
<evidence type="ECO:0000313" key="12">
    <source>
        <dbReference type="EMBL" id="MBR7799059.1"/>
    </source>
</evidence>
<organism evidence="12 13">
    <name type="scientific">Undibacterium fentianense</name>
    <dbReference type="NCBI Taxonomy" id="2828728"/>
    <lineage>
        <taxon>Bacteria</taxon>
        <taxon>Pseudomonadati</taxon>
        <taxon>Pseudomonadota</taxon>
        <taxon>Betaproteobacteria</taxon>
        <taxon>Burkholderiales</taxon>
        <taxon>Oxalobacteraceae</taxon>
        <taxon>Undibacterium</taxon>
    </lineage>
</organism>
<dbReference type="InterPro" id="IPR029062">
    <property type="entry name" value="Class_I_gatase-like"/>
</dbReference>
<dbReference type="PROSITE" id="PS51274">
    <property type="entry name" value="GATASE_COBBQ"/>
    <property type="match status" value="1"/>
</dbReference>
<dbReference type="Gene3D" id="3.40.50.880">
    <property type="match status" value="1"/>
</dbReference>
<dbReference type="PANTHER" id="PTHR43873">
    <property type="entry name" value="COBYRINATE A,C-DIAMIDE SYNTHASE"/>
    <property type="match status" value="1"/>
</dbReference>
<evidence type="ECO:0000256" key="6">
    <source>
        <dbReference type="ARBA" id="ARBA00022741"/>
    </source>
</evidence>
<evidence type="ECO:0000259" key="11">
    <source>
        <dbReference type="Pfam" id="PF07685"/>
    </source>
</evidence>
<evidence type="ECO:0000256" key="5">
    <source>
        <dbReference type="ARBA" id="ARBA00022598"/>
    </source>
</evidence>
<comment type="caution">
    <text evidence="12">The sequence shown here is derived from an EMBL/GenBank/DDBJ whole genome shotgun (WGS) entry which is preliminary data.</text>
</comment>
<comment type="similarity">
    <text evidence="3">Belongs to the CobB/CobQ family. CobQ subfamily.</text>
</comment>
<keyword evidence="6" id="KW-0547">Nucleotide-binding</keyword>
<dbReference type="AlphaFoldDB" id="A0A941DX74"/>
<dbReference type="GO" id="GO:0042242">
    <property type="term" value="F:cobyrinic acid a,c-diamide synthase activity"/>
    <property type="evidence" value="ECO:0007669"/>
    <property type="project" value="InterPro"/>
</dbReference>
<evidence type="ECO:0000256" key="1">
    <source>
        <dbReference type="ARBA" id="ARBA00001946"/>
    </source>
</evidence>
<dbReference type="Pfam" id="PF07685">
    <property type="entry name" value="GATase_3"/>
    <property type="match status" value="1"/>
</dbReference>
<comment type="cofactor">
    <cofactor evidence="1">
        <name>Mg(2+)</name>
        <dbReference type="ChEBI" id="CHEBI:18420"/>
    </cofactor>
</comment>
<evidence type="ECO:0000256" key="4">
    <source>
        <dbReference type="ARBA" id="ARBA00022573"/>
    </source>
</evidence>
<keyword evidence="4" id="KW-0169">Cobalamin biosynthesis</keyword>
<proteinExistence type="inferred from homology"/>
<comment type="pathway">
    <text evidence="2">Cofactor biosynthesis; adenosylcobalamin biosynthesis.</text>
</comment>
<dbReference type="InterPro" id="IPR002586">
    <property type="entry name" value="CobQ/CobB/MinD/ParA_Nub-bd_dom"/>
</dbReference>
<evidence type="ECO:0000313" key="13">
    <source>
        <dbReference type="Proteomes" id="UP000678545"/>
    </source>
</evidence>
<dbReference type="SUPFAM" id="SSF52317">
    <property type="entry name" value="Class I glutamine amidotransferase-like"/>
    <property type="match status" value="1"/>
</dbReference>
<feature type="domain" description="CobQ/CobB/MinD/ParA nucleotide binding" evidence="10">
    <location>
        <begin position="11"/>
        <end position="185"/>
    </location>
</feature>
<keyword evidence="9" id="KW-0315">Glutamine amidotransferase</keyword>
<accession>A0A941DX74</accession>
<dbReference type="CDD" id="cd03130">
    <property type="entry name" value="GATase1_CobB"/>
    <property type="match status" value="1"/>
</dbReference>
<dbReference type="SUPFAM" id="SSF52540">
    <property type="entry name" value="P-loop containing nucleoside triphosphate hydrolases"/>
    <property type="match status" value="1"/>
</dbReference>
<dbReference type="GO" id="GO:0005524">
    <property type="term" value="F:ATP binding"/>
    <property type="evidence" value="ECO:0007669"/>
    <property type="project" value="UniProtKB-KW"/>
</dbReference>
<dbReference type="GO" id="GO:0009236">
    <property type="term" value="P:cobalamin biosynthetic process"/>
    <property type="evidence" value="ECO:0007669"/>
    <property type="project" value="UniProtKB-KW"/>
</dbReference>
<evidence type="ECO:0000256" key="3">
    <source>
        <dbReference type="ARBA" id="ARBA00006205"/>
    </source>
</evidence>
<dbReference type="InterPro" id="IPR027417">
    <property type="entry name" value="P-loop_NTPase"/>
</dbReference>
<evidence type="ECO:0000256" key="7">
    <source>
        <dbReference type="ARBA" id="ARBA00022840"/>
    </source>
</evidence>
<evidence type="ECO:0000256" key="8">
    <source>
        <dbReference type="ARBA" id="ARBA00022842"/>
    </source>
</evidence>
<keyword evidence="7" id="KW-0067">ATP-binding</keyword>
<evidence type="ECO:0000259" key="10">
    <source>
        <dbReference type="Pfam" id="PF01656"/>
    </source>
</evidence>
<keyword evidence="5" id="KW-0436">Ligase</keyword>
<dbReference type="EMBL" id="JAGSPJ010000001">
    <property type="protein sequence ID" value="MBR7799059.1"/>
    <property type="molecule type" value="Genomic_DNA"/>
</dbReference>
<gene>
    <name evidence="12" type="ORF">KDM90_03525</name>
</gene>